<dbReference type="EMBL" id="JACAQB010000016">
    <property type="protein sequence ID" value="NWB98532.1"/>
    <property type="molecule type" value="Genomic_DNA"/>
</dbReference>
<reference evidence="3 4" key="1">
    <citation type="submission" date="2020-04" db="EMBL/GenBank/DDBJ databases">
        <title>Molecular characterization of pseudomonads from Agaricus bisporus reveal novel blotch 2 pathogens in Western Europe.</title>
        <authorList>
            <person name="Taparia T."/>
            <person name="Krijger M."/>
            <person name="Haynes E."/>
            <person name="Elpinstone J.G."/>
            <person name="Noble R."/>
            <person name="Van Der Wolf J."/>
        </authorList>
    </citation>
    <scope>NUCLEOTIDE SEQUENCE [LARGE SCALE GENOMIC DNA]</scope>
    <source>
        <strain evidence="3 4">H7001</strain>
    </source>
</reference>
<feature type="compositionally biased region" description="Basic and acidic residues" evidence="1">
    <location>
        <begin position="501"/>
        <end position="518"/>
    </location>
</feature>
<dbReference type="SUPFAM" id="SSF50494">
    <property type="entry name" value="Trypsin-like serine proteases"/>
    <property type="match status" value="1"/>
</dbReference>
<dbReference type="AlphaFoldDB" id="A0A7Y7XGV1"/>
<comment type="caution">
    <text evidence="3">The sequence shown here is derived from an EMBL/GenBank/DDBJ whole genome shotgun (WGS) entry which is preliminary data.</text>
</comment>
<evidence type="ECO:0000313" key="3">
    <source>
        <dbReference type="EMBL" id="NWB98532.1"/>
    </source>
</evidence>
<dbReference type="RefSeq" id="WP_177104223.1">
    <property type="nucleotide sequence ID" value="NZ_JACAQB010000016.1"/>
</dbReference>
<keyword evidence="2" id="KW-0732">Signal</keyword>
<sequence>MKKTLAIALIASLGHWALPAHSTPAETHDAAPVFPPAQRLYNKDGAYSHLTGIGRFKSNMQCTASLIDTRHRHEILDQPAYVLTSGHCVDSGQGKILTNTPITGHVEFNYFADTTDSTRQYALKQVHWSSMRGIDLAIVELDASLGDLMQAGIQPLLIAAPLKPGSDIVIVGAPQGEHLQLSSCRLESLRDIIEHPWIWPDSLKTRCRGLGQGSSGSPILDPRSNTLVGVVNTLNKASTSHAKCHRNAPCEISDNALHWQANVVYGPSTKRLQGCFVQGRLDLSPRQCRLFPTYAIDAPSPRLQQNYLGARPELDLKALSPTWNLKFSASTAFYRYKVDSRQSCASAAGYSMAMSTANAHINGPIGTDPGLHWLCLVGVESPEQKPTWGLLENALIVATELRDQQNQAPELVMLQGWGAAAGYRSAMVLFEPPAHERIFIKTGVLEHPDCDDPKDYEEIFPRSNHYGFVAENDQAGEKKICLYSQNIRGEPSKTASHFLKSRNESKGKDKDQDRLDKP</sequence>
<feature type="region of interest" description="Disordered" evidence="1">
    <location>
        <begin position="492"/>
        <end position="518"/>
    </location>
</feature>
<dbReference type="Gene3D" id="2.40.10.10">
    <property type="entry name" value="Trypsin-like serine proteases"/>
    <property type="match status" value="2"/>
</dbReference>
<dbReference type="InterPro" id="IPR009003">
    <property type="entry name" value="Peptidase_S1_PA"/>
</dbReference>
<name>A0A7Y7XGV1_9PSED</name>
<protein>
    <submittedName>
        <fullName evidence="3">Trypsin-like peptidase domain-containing protein</fullName>
    </submittedName>
</protein>
<evidence type="ECO:0000256" key="2">
    <source>
        <dbReference type="SAM" id="SignalP"/>
    </source>
</evidence>
<accession>A0A7Y7XGV1</accession>
<dbReference type="Pfam" id="PF13365">
    <property type="entry name" value="Trypsin_2"/>
    <property type="match status" value="1"/>
</dbReference>
<dbReference type="InterPro" id="IPR043504">
    <property type="entry name" value="Peptidase_S1_PA_chymotrypsin"/>
</dbReference>
<gene>
    <name evidence="3" type="ORF">HX882_21790</name>
</gene>
<dbReference type="Proteomes" id="UP000539985">
    <property type="component" value="Unassembled WGS sequence"/>
</dbReference>
<organism evidence="3 4">
    <name type="scientific">Pseudomonas gingeri</name>
    <dbReference type="NCBI Taxonomy" id="117681"/>
    <lineage>
        <taxon>Bacteria</taxon>
        <taxon>Pseudomonadati</taxon>
        <taxon>Pseudomonadota</taxon>
        <taxon>Gammaproteobacteria</taxon>
        <taxon>Pseudomonadales</taxon>
        <taxon>Pseudomonadaceae</taxon>
        <taxon>Pseudomonas</taxon>
    </lineage>
</organism>
<evidence type="ECO:0000256" key="1">
    <source>
        <dbReference type="SAM" id="MobiDB-lite"/>
    </source>
</evidence>
<feature type="signal peptide" evidence="2">
    <location>
        <begin position="1"/>
        <end position="22"/>
    </location>
</feature>
<proteinExistence type="predicted"/>
<evidence type="ECO:0000313" key="4">
    <source>
        <dbReference type="Proteomes" id="UP000539985"/>
    </source>
</evidence>
<feature type="chain" id="PRO_5030822536" evidence="2">
    <location>
        <begin position="23"/>
        <end position="518"/>
    </location>
</feature>